<evidence type="ECO:0000313" key="3">
    <source>
        <dbReference type="Proteomes" id="UP000297245"/>
    </source>
</evidence>
<keyword evidence="1" id="KW-0732">Signal</keyword>
<sequence>MQFLKLYSLVAFFLTTTGVLAAPTTSTVSCKNFDFRESGGQSLCSPEAAYKWDGESTTVEQGHDTSSTCDHVLEISVAAQVIKTRFCPGMDNSKTLTDEEKTASLEKLKKIINAGAPPQQRNTFFFTTAAEAVKGRAVEKWVNSKGAFKAAMFVNLEKTSPNLKASYSPQKLIAVGDYLSGKTKANSVKVSNLIDNALAAEAKKGKFTLETGKSTKVTWGEFLEWYEEVVTAAEADMKAATQTSNSGQESR</sequence>
<dbReference type="EMBL" id="ML179978">
    <property type="protein sequence ID" value="THU79773.1"/>
    <property type="molecule type" value="Genomic_DNA"/>
</dbReference>
<reference evidence="2 3" key="1">
    <citation type="journal article" date="2019" name="Nat. Ecol. Evol.">
        <title>Megaphylogeny resolves global patterns of mushroom evolution.</title>
        <authorList>
            <person name="Varga T."/>
            <person name="Krizsan K."/>
            <person name="Foldi C."/>
            <person name="Dima B."/>
            <person name="Sanchez-Garcia M."/>
            <person name="Sanchez-Ramirez S."/>
            <person name="Szollosi G.J."/>
            <person name="Szarkandi J.G."/>
            <person name="Papp V."/>
            <person name="Albert L."/>
            <person name="Andreopoulos W."/>
            <person name="Angelini C."/>
            <person name="Antonin V."/>
            <person name="Barry K.W."/>
            <person name="Bougher N.L."/>
            <person name="Buchanan P."/>
            <person name="Buyck B."/>
            <person name="Bense V."/>
            <person name="Catcheside P."/>
            <person name="Chovatia M."/>
            <person name="Cooper J."/>
            <person name="Damon W."/>
            <person name="Desjardin D."/>
            <person name="Finy P."/>
            <person name="Geml J."/>
            <person name="Haridas S."/>
            <person name="Hughes K."/>
            <person name="Justo A."/>
            <person name="Karasinski D."/>
            <person name="Kautmanova I."/>
            <person name="Kiss B."/>
            <person name="Kocsube S."/>
            <person name="Kotiranta H."/>
            <person name="LaButti K.M."/>
            <person name="Lechner B.E."/>
            <person name="Liimatainen K."/>
            <person name="Lipzen A."/>
            <person name="Lukacs Z."/>
            <person name="Mihaltcheva S."/>
            <person name="Morgado L.N."/>
            <person name="Niskanen T."/>
            <person name="Noordeloos M.E."/>
            <person name="Ohm R.A."/>
            <person name="Ortiz-Santana B."/>
            <person name="Ovrebo C."/>
            <person name="Racz N."/>
            <person name="Riley R."/>
            <person name="Savchenko A."/>
            <person name="Shiryaev A."/>
            <person name="Soop K."/>
            <person name="Spirin V."/>
            <person name="Szebenyi C."/>
            <person name="Tomsovsky M."/>
            <person name="Tulloss R.E."/>
            <person name="Uehling J."/>
            <person name="Grigoriev I.V."/>
            <person name="Vagvolgyi C."/>
            <person name="Papp T."/>
            <person name="Martin F.M."/>
            <person name="Miettinen O."/>
            <person name="Hibbett D.S."/>
            <person name="Nagy L.G."/>
        </authorList>
    </citation>
    <scope>NUCLEOTIDE SEQUENCE [LARGE SCALE GENOMIC DNA]</scope>
    <source>
        <strain evidence="2 3">CBS 962.96</strain>
    </source>
</reference>
<keyword evidence="3" id="KW-1185">Reference proteome</keyword>
<accession>A0A4S8KVE7</accession>
<dbReference type="AlphaFoldDB" id="A0A4S8KVE7"/>
<evidence type="ECO:0000313" key="2">
    <source>
        <dbReference type="EMBL" id="THU79773.1"/>
    </source>
</evidence>
<dbReference type="Proteomes" id="UP000297245">
    <property type="component" value="Unassembled WGS sequence"/>
</dbReference>
<feature type="chain" id="PRO_5020817635" evidence="1">
    <location>
        <begin position="22"/>
        <end position="251"/>
    </location>
</feature>
<dbReference type="PROSITE" id="PS51257">
    <property type="entry name" value="PROKAR_LIPOPROTEIN"/>
    <property type="match status" value="1"/>
</dbReference>
<feature type="signal peptide" evidence="1">
    <location>
        <begin position="1"/>
        <end position="21"/>
    </location>
</feature>
<protein>
    <submittedName>
        <fullName evidence="2">Uncharacterized protein</fullName>
    </submittedName>
</protein>
<gene>
    <name evidence="2" type="ORF">K435DRAFT_875085</name>
</gene>
<dbReference type="OrthoDB" id="2935717at2759"/>
<proteinExistence type="predicted"/>
<evidence type="ECO:0000256" key="1">
    <source>
        <dbReference type="SAM" id="SignalP"/>
    </source>
</evidence>
<organism evidence="2 3">
    <name type="scientific">Dendrothele bispora (strain CBS 962.96)</name>
    <dbReference type="NCBI Taxonomy" id="1314807"/>
    <lineage>
        <taxon>Eukaryota</taxon>
        <taxon>Fungi</taxon>
        <taxon>Dikarya</taxon>
        <taxon>Basidiomycota</taxon>
        <taxon>Agaricomycotina</taxon>
        <taxon>Agaricomycetes</taxon>
        <taxon>Agaricomycetidae</taxon>
        <taxon>Agaricales</taxon>
        <taxon>Agaricales incertae sedis</taxon>
        <taxon>Dendrothele</taxon>
    </lineage>
</organism>
<name>A0A4S8KVE7_DENBC</name>